<gene>
    <name evidence="1" type="ORF">QRX50_36270</name>
</gene>
<accession>A0A9Y2ID09</accession>
<proteinExistence type="predicted"/>
<dbReference type="AlphaFoldDB" id="A0A9Y2ID09"/>
<organism evidence="1 2">
    <name type="scientific">Amycolatopsis carbonis</name>
    <dbReference type="NCBI Taxonomy" id="715471"/>
    <lineage>
        <taxon>Bacteria</taxon>
        <taxon>Bacillati</taxon>
        <taxon>Actinomycetota</taxon>
        <taxon>Actinomycetes</taxon>
        <taxon>Pseudonocardiales</taxon>
        <taxon>Pseudonocardiaceae</taxon>
        <taxon>Amycolatopsis</taxon>
    </lineage>
</organism>
<dbReference type="EMBL" id="CP127294">
    <property type="protein sequence ID" value="WIX76845.1"/>
    <property type="molecule type" value="Genomic_DNA"/>
</dbReference>
<dbReference type="RefSeq" id="WP_285967592.1">
    <property type="nucleotide sequence ID" value="NZ_CP127294.1"/>
</dbReference>
<dbReference type="Proteomes" id="UP001236014">
    <property type="component" value="Chromosome"/>
</dbReference>
<protein>
    <submittedName>
        <fullName evidence="1">Uncharacterized protein</fullName>
    </submittedName>
</protein>
<dbReference type="KEGG" id="acab:QRX50_36270"/>
<keyword evidence="2" id="KW-1185">Reference proteome</keyword>
<name>A0A9Y2ID09_9PSEU</name>
<reference evidence="1 2" key="1">
    <citation type="submission" date="2023-06" db="EMBL/GenBank/DDBJ databases">
        <authorList>
            <person name="Oyuntsetseg B."/>
            <person name="Kim S.B."/>
        </authorList>
    </citation>
    <scope>NUCLEOTIDE SEQUENCE [LARGE SCALE GENOMIC DNA]</scope>
    <source>
        <strain evidence="1 2">2-15</strain>
    </source>
</reference>
<evidence type="ECO:0000313" key="1">
    <source>
        <dbReference type="EMBL" id="WIX76845.1"/>
    </source>
</evidence>
<sequence>MAPDKRFHAIFYGGATNAPHHLAKERADRYVGQLDGAGIRP</sequence>
<evidence type="ECO:0000313" key="2">
    <source>
        <dbReference type="Proteomes" id="UP001236014"/>
    </source>
</evidence>